<dbReference type="EMBL" id="CABVQD010000023">
    <property type="protein sequence ID" value="VWC13339.1"/>
    <property type="molecule type" value="Genomic_DNA"/>
</dbReference>
<organism evidence="1 2">
    <name type="scientific">Burkholderia paludis</name>
    <dbReference type="NCBI Taxonomy" id="1506587"/>
    <lineage>
        <taxon>Bacteria</taxon>
        <taxon>Pseudomonadati</taxon>
        <taxon>Pseudomonadota</taxon>
        <taxon>Betaproteobacteria</taxon>
        <taxon>Burkholderiales</taxon>
        <taxon>Burkholderiaceae</taxon>
        <taxon>Burkholderia</taxon>
        <taxon>Burkholderia cepacia complex</taxon>
    </lineage>
</organism>
<reference evidence="1 2" key="1">
    <citation type="submission" date="2019-09" db="EMBL/GenBank/DDBJ databases">
        <authorList>
            <person name="Depoorter E."/>
        </authorList>
    </citation>
    <scope>NUCLEOTIDE SEQUENCE [LARGE SCALE GENOMIC DNA]</scope>
    <source>
        <strain evidence="1">LMG 30113</strain>
    </source>
</reference>
<evidence type="ECO:0000313" key="1">
    <source>
        <dbReference type="EMBL" id="VWC13339.1"/>
    </source>
</evidence>
<protein>
    <submittedName>
        <fullName evidence="1">Uncharacterized protein</fullName>
    </submittedName>
</protein>
<dbReference type="AlphaFoldDB" id="A0A6J5D410"/>
<evidence type="ECO:0000313" key="2">
    <source>
        <dbReference type="Proteomes" id="UP000494330"/>
    </source>
</evidence>
<name>A0A6J5D410_9BURK</name>
<keyword evidence="2" id="KW-1185">Reference proteome</keyword>
<gene>
    <name evidence="1" type="ORF">BPA30113_05331</name>
</gene>
<proteinExistence type="predicted"/>
<sequence>MDSRQPFDLSARDSVTSIKMKRFFGWKAGAGAVALVAVVAVVGAKMIRSPTDAYLAYRKQATDEIGAAQWDDKMALDKKYTPEVNARLAKLVGKVDAKGFPAKAGSTVDGLYIDGGTTPGPDGLFLKSNDGKVNLVVTTVPLLKAWVATADAGIKSPDDVAAIFDNETFYADIFDDDAMAFRFTELPVKRKPADAVVKALLLGHSQDGMPDAPSTMAVSIRQGERAYILWRDATLPAIAACNAEGLTDEQRKACYDTHVPRQKYYARLLSELQAMVDAVVR</sequence>
<accession>A0A6J5D410</accession>
<dbReference type="Proteomes" id="UP000494330">
    <property type="component" value="Unassembled WGS sequence"/>
</dbReference>